<dbReference type="EMBL" id="GBRH01171970">
    <property type="protein sequence ID" value="JAE25926.1"/>
    <property type="molecule type" value="Transcribed_RNA"/>
</dbReference>
<accession>A0A0A9GTN9</accession>
<evidence type="ECO:0000256" key="1">
    <source>
        <dbReference type="SAM" id="MobiDB-lite"/>
    </source>
</evidence>
<evidence type="ECO:0000313" key="2">
    <source>
        <dbReference type="EMBL" id="JAE25926.1"/>
    </source>
</evidence>
<organism evidence="2">
    <name type="scientific">Arundo donax</name>
    <name type="common">Giant reed</name>
    <name type="synonym">Donax arundinaceus</name>
    <dbReference type="NCBI Taxonomy" id="35708"/>
    <lineage>
        <taxon>Eukaryota</taxon>
        <taxon>Viridiplantae</taxon>
        <taxon>Streptophyta</taxon>
        <taxon>Embryophyta</taxon>
        <taxon>Tracheophyta</taxon>
        <taxon>Spermatophyta</taxon>
        <taxon>Magnoliopsida</taxon>
        <taxon>Liliopsida</taxon>
        <taxon>Poales</taxon>
        <taxon>Poaceae</taxon>
        <taxon>PACMAD clade</taxon>
        <taxon>Arundinoideae</taxon>
        <taxon>Arundineae</taxon>
        <taxon>Arundo</taxon>
    </lineage>
</organism>
<feature type="region of interest" description="Disordered" evidence="1">
    <location>
        <begin position="35"/>
        <end position="58"/>
    </location>
</feature>
<reference evidence="2" key="2">
    <citation type="journal article" date="2015" name="Data Brief">
        <title>Shoot transcriptome of the giant reed, Arundo donax.</title>
        <authorList>
            <person name="Barrero R.A."/>
            <person name="Guerrero F.D."/>
            <person name="Moolhuijzen P."/>
            <person name="Goolsby J.A."/>
            <person name="Tidwell J."/>
            <person name="Bellgard S.E."/>
            <person name="Bellgard M.I."/>
        </authorList>
    </citation>
    <scope>NUCLEOTIDE SEQUENCE</scope>
    <source>
        <tissue evidence="2">Shoot tissue taken approximately 20 cm above the soil surface</tissue>
    </source>
</reference>
<name>A0A0A9GTN9_ARUDO</name>
<dbReference type="AlphaFoldDB" id="A0A0A9GTN9"/>
<proteinExistence type="predicted"/>
<protein>
    <submittedName>
        <fullName evidence="2">Uncharacterized protein</fullName>
    </submittedName>
</protein>
<feature type="compositionally biased region" description="Low complexity" evidence="1">
    <location>
        <begin position="44"/>
        <end position="58"/>
    </location>
</feature>
<reference evidence="2" key="1">
    <citation type="submission" date="2014-09" db="EMBL/GenBank/DDBJ databases">
        <authorList>
            <person name="Magalhaes I.L.F."/>
            <person name="Oliveira U."/>
            <person name="Santos F.R."/>
            <person name="Vidigal T.H.D.A."/>
            <person name="Brescovit A.D."/>
            <person name="Santos A.J."/>
        </authorList>
    </citation>
    <scope>NUCLEOTIDE SEQUENCE</scope>
    <source>
        <tissue evidence="2">Shoot tissue taken approximately 20 cm above the soil surface</tissue>
    </source>
</reference>
<sequence>MDMVVCHLVIMSTFRFQVTLRPVIAGIIMRRVQDHGGHKTVCGSSRKSQTRSSKTLHN</sequence>